<dbReference type="EMBL" id="BLAM01000054">
    <property type="protein sequence ID" value="GET05347.1"/>
    <property type="molecule type" value="Genomic_DNA"/>
</dbReference>
<reference evidence="1" key="1">
    <citation type="submission" date="2019-10" db="EMBL/GenBank/DDBJ databases">
        <title>Lactobacillus agilis SY212 Whole Genome Sequencing Project.</title>
        <authorList>
            <person name="Suzuki S."/>
            <person name="Endo A."/>
            <person name="Maeno S."/>
            <person name="Shiwa Y."/>
            <person name="Matsutani M."/>
            <person name="Kajikawa A."/>
        </authorList>
    </citation>
    <scope>NUCLEOTIDE SEQUENCE</scope>
    <source>
        <strain evidence="1">SY212</strain>
    </source>
</reference>
<accession>A0A6F9XJG0</accession>
<comment type="caution">
    <text evidence="1">The sequence shown here is derived from an EMBL/GenBank/DDBJ whole genome shotgun (WGS) entry which is preliminary data.</text>
</comment>
<dbReference type="Proteomes" id="UP000494265">
    <property type="component" value="Unassembled WGS sequence"/>
</dbReference>
<gene>
    <name evidence="1" type="ORF">SY212_03770</name>
</gene>
<dbReference type="AlphaFoldDB" id="A0A6F9XJG0"/>
<sequence length="117" mass="13634">MKKFYNGQPVETIRFFTVLNTHYADVETVGLEPKRKVVKLDDLTDEPNFVVTEDKVDLPKATTVKFTKGKQSDTFVMGSDEYNKFVKDNQLQPMFIERALDGKIKQYKGYHIEYTKD</sequence>
<organism evidence="1">
    <name type="scientific">Ligilactobacillus agilis</name>
    <dbReference type="NCBI Taxonomy" id="1601"/>
    <lineage>
        <taxon>Bacteria</taxon>
        <taxon>Bacillati</taxon>
        <taxon>Bacillota</taxon>
        <taxon>Bacilli</taxon>
        <taxon>Lactobacillales</taxon>
        <taxon>Lactobacillaceae</taxon>
        <taxon>Ligilactobacillus</taxon>
    </lineage>
</organism>
<proteinExistence type="predicted"/>
<name>A0A6F9XJG0_9LACO</name>
<protein>
    <submittedName>
        <fullName evidence="1">Uncharacterized protein</fullName>
    </submittedName>
</protein>
<evidence type="ECO:0000313" key="1">
    <source>
        <dbReference type="EMBL" id="GET05347.1"/>
    </source>
</evidence>